<keyword evidence="2" id="KW-0812">Transmembrane</keyword>
<evidence type="ECO:0000256" key="1">
    <source>
        <dbReference type="SAM" id="Coils"/>
    </source>
</evidence>
<evidence type="ECO:0000313" key="4">
    <source>
        <dbReference type="EMBL" id="QIW11186.1"/>
    </source>
</evidence>
<dbReference type="Proteomes" id="UP000681131">
    <property type="component" value="Chromosome"/>
</dbReference>
<protein>
    <submittedName>
        <fullName evidence="4">HlyD family efflux transporter periplasmic adaptor subunit</fullName>
    </submittedName>
</protein>
<feature type="transmembrane region" description="Helical" evidence="2">
    <location>
        <begin position="20"/>
        <end position="38"/>
    </location>
</feature>
<dbReference type="Gene3D" id="2.40.50.100">
    <property type="match status" value="1"/>
</dbReference>
<evidence type="ECO:0000313" key="6">
    <source>
        <dbReference type="Proteomes" id="UP000681131"/>
    </source>
</evidence>
<dbReference type="AlphaFoldDB" id="A0A2Z4XW90"/>
<evidence type="ECO:0000313" key="5">
    <source>
        <dbReference type="Proteomes" id="UP000251120"/>
    </source>
</evidence>
<dbReference type="PANTHER" id="PTHR30386">
    <property type="entry name" value="MEMBRANE FUSION SUBUNIT OF EMRAB-TOLC MULTIDRUG EFFLUX PUMP"/>
    <property type="match status" value="1"/>
</dbReference>
<keyword evidence="6" id="KW-1185">Reference proteome</keyword>
<gene>
    <name evidence="3" type="ORF">CDH04_00360</name>
    <name evidence="4" type="ORF">FZC43_00360</name>
</gene>
<sequence>MQKKSYQMLKKDPSFKKIMFLVLICIIGIGVVLAMIPWQQTVDGYGEVTTLSPSDRQQSISAPIGGRLGKWYVFEGEKVKKGDPIVEVLDLDPEVVLRLEEEKAAIELGIKSFKLAIENAKRNIKRHKYLVEKGASTARVYEQAQMEMVNYTKELAKANVDLAKVKVQIARQDSRMVKAPTDGVIVDRIHGVGGVIVKDSDTLATIVPESKGRIVELWINSMDMPLVNVGDKVMLQFEGWPAVQFSGWPQVAIGTFGGEVLFISPQNNATGQFKVFIKQSGKRDWPTSDVLRLGTKVHGWVLLNDVSLGFEMWRRYNGFPINLNSSQLHIGMNKNKSVVKPKTAATLGEQIQSQPSNIK</sequence>
<keyword evidence="1" id="KW-0175">Coiled coil</keyword>
<evidence type="ECO:0000313" key="3">
    <source>
        <dbReference type="EMBL" id="AXA32959.1"/>
    </source>
</evidence>
<dbReference type="SUPFAM" id="SSF111369">
    <property type="entry name" value="HlyD-like secretion proteins"/>
    <property type="match status" value="1"/>
</dbReference>
<dbReference type="EMBL" id="CP043424">
    <property type="protein sequence ID" value="QIW11186.1"/>
    <property type="molecule type" value="Genomic_DNA"/>
</dbReference>
<dbReference type="OrthoDB" id="9760528at2"/>
<evidence type="ECO:0000256" key="2">
    <source>
        <dbReference type="SAM" id="Phobius"/>
    </source>
</evidence>
<reference evidence="3 5" key="1">
    <citation type="submission" date="2017-06" db="EMBL/GenBank/DDBJ databases">
        <title>Complete genome of Francisella adeliensis.</title>
        <authorList>
            <person name="Vallesi A."/>
            <person name="Sjodin A."/>
        </authorList>
    </citation>
    <scope>NUCLEOTIDE SEQUENCE [LARGE SCALE GENOMIC DNA]</scope>
    <source>
        <strain evidence="3 5">FDC440</strain>
    </source>
</reference>
<name>A0A2Z4XW90_9GAMM</name>
<proteinExistence type="predicted"/>
<dbReference type="EMBL" id="CP021781">
    <property type="protein sequence ID" value="AXA32959.1"/>
    <property type="molecule type" value="Genomic_DNA"/>
</dbReference>
<organism evidence="3 5">
    <name type="scientific">Francisella adeliensis</name>
    <dbReference type="NCBI Taxonomy" id="2007306"/>
    <lineage>
        <taxon>Bacteria</taxon>
        <taxon>Pseudomonadati</taxon>
        <taxon>Pseudomonadota</taxon>
        <taxon>Gammaproteobacteria</taxon>
        <taxon>Thiotrichales</taxon>
        <taxon>Francisellaceae</taxon>
        <taxon>Francisella</taxon>
    </lineage>
</organism>
<keyword evidence="2" id="KW-1133">Transmembrane helix</keyword>
<accession>A0A2Z4XW90</accession>
<dbReference type="InterPro" id="IPR050739">
    <property type="entry name" value="MFP"/>
</dbReference>
<feature type="coiled-coil region" evidence="1">
    <location>
        <begin position="141"/>
        <end position="168"/>
    </location>
</feature>
<keyword evidence="2" id="KW-0472">Membrane</keyword>
<reference evidence="4 6" key="2">
    <citation type="submission" date="2019-08" db="EMBL/GenBank/DDBJ databases">
        <title>Complete genome sequences of Francisella adeliensis (FSC1325 and FSC1326).</title>
        <authorList>
            <person name="Ohrman C."/>
            <person name="Uneklint I."/>
            <person name="Vallesi A."/>
            <person name="Karlsson L."/>
            <person name="Sjodin A."/>
        </authorList>
    </citation>
    <scope>NUCLEOTIDE SEQUENCE [LARGE SCALE GENOMIC DNA]</scope>
    <source>
        <strain evidence="4 6">FSC1325</strain>
    </source>
</reference>
<dbReference type="KEGG" id="fad:CDH04_00360"/>
<dbReference type="RefSeq" id="WP_112869136.1">
    <property type="nucleotide sequence ID" value="NZ_CP021781.1"/>
</dbReference>
<dbReference type="PANTHER" id="PTHR30386:SF27">
    <property type="entry name" value="MEMBRANE FUSION PROTEIN (MFP) FAMILY PROTEIN"/>
    <property type="match status" value="1"/>
</dbReference>
<dbReference type="Proteomes" id="UP000251120">
    <property type="component" value="Chromosome"/>
</dbReference>
<dbReference type="Gene3D" id="1.10.287.470">
    <property type="entry name" value="Helix hairpin bin"/>
    <property type="match status" value="1"/>
</dbReference>